<keyword evidence="3" id="KW-1185">Reference proteome</keyword>
<keyword evidence="1" id="KW-1133">Transmembrane helix</keyword>
<name>A0A9P6U2L1_9FUNG</name>
<dbReference type="OrthoDB" id="445301at2759"/>
<keyword evidence="1" id="KW-0812">Transmembrane</keyword>
<feature type="transmembrane region" description="Helical" evidence="1">
    <location>
        <begin position="383"/>
        <end position="406"/>
    </location>
</feature>
<sequence length="550" mass="60621">MGILNRLSKAQKRKLFSRFVLNWMPILSRAQALEHEFSQIGLKSATQNYTLNTSTDSKHGVNTYAVFYAPRSDANTNAIAMLLSLGKLFKRCSHFSKDIIFVVSDGQAEGLQAWLKAYHGNEESTYDRTEETLRVRSGAIQAALNLDFAGTGDYNALGIFFEGVNGQLPNLDLINTVADIAKDVAPVELTLHDELVPYTDNMTKNYINSLKKMLYMMKYQAVGSPSGNHGLYLKYKIDAITLYGFDKPGWPSQRYGFQRLGSLIESTVRSLNNLLEHLHQSFFFYLLSGVRRYTSIGLYMPPVIILGVSFIFQALSLWGVSSDLPLEVEAISKGEKTAVGLPYSRRDRNLKVPATIIGMSFVAGLASFQLLTTEFGFPGETPMLKLVASVGVCSMLVISAVSSARVRNHVLKSADKKDNSASSGELTPAVDWIILKTFILALSALFVTTLSALNFSLAVSIGVIIVFPYMVFRPSRFIGLSIVQAIILLVISPPGLLLMASSFYSMDVSMVLGWALQEYEVLGTWLLPAVCGIYWPLNLAAIVMVLMPVS</sequence>
<feature type="transmembrane region" description="Helical" evidence="1">
    <location>
        <begin position="525"/>
        <end position="547"/>
    </location>
</feature>
<dbReference type="Gene3D" id="3.40.630.10">
    <property type="entry name" value="Zn peptidases"/>
    <property type="match status" value="1"/>
</dbReference>
<evidence type="ECO:0000313" key="3">
    <source>
        <dbReference type="Proteomes" id="UP000726737"/>
    </source>
</evidence>
<feature type="transmembrane region" description="Helical" evidence="1">
    <location>
        <begin position="352"/>
        <end position="371"/>
    </location>
</feature>
<feature type="transmembrane region" description="Helical" evidence="1">
    <location>
        <begin position="453"/>
        <end position="472"/>
    </location>
</feature>
<evidence type="ECO:0000256" key="1">
    <source>
        <dbReference type="SAM" id="Phobius"/>
    </source>
</evidence>
<accession>A0A9P6U2L1</accession>
<dbReference type="PANTHER" id="PTHR13304:SF0">
    <property type="entry name" value="GLYCOSYLPHOSPHATIDYLINOSITOL ANCHOR ATTACHMENT 1 PROTEIN"/>
    <property type="match status" value="1"/>
</dbReference>
<feature type="transmembrane region" description="Helical" evidence="1">
    <location>
        <begin position="426"/>
        <end position="447"/>
    </location>
</feature>
<dbReference type="PANTHER" id="PTHR13304">
    <property type="entry name" value="GLYCOSYLPHOSPHATIDYLINOSITOL ANCHOR ATTACHMENT 1 PROTEIN"/>
    <property type="match status" value="1"/>
</dbReference>
<feature type="transmembrane region" description="Helical" evidence="1">
    <location>
        <begin position="298"/>
        <end position="320"/>
    </location>
</feature>
<dbReference type="GO" id="GO:0016255">
    <property type="term" value="P:attachment of GPI anchor to protein"/>
    <property type="evidence" value="ECO:0007669"/>
    <property type="project" value="TreeGrafter"/>
</dbReference>
<protein>
    <submittedName>
        <fullName evidence="2">Glycosyl phosphatidyl inositol protein transamidase complex subunit</fullName>
    </submittedName>
</protein>
<organism evidence="2 3">
    <name type="scientific">Mortierella polycephala</name>
    <dbReference type="NCBI Taxonomy" id="41804"/>
    <lineage>
        <taxon>Eukaryota</taxon>
        <taxon>Fungi</taxon>
        <taxon>Fungi incertae sedis</taxon>
        <taxon>Mucoromycota</taxon>
        <taxon>Mortierellomycotina</taxon>
        <taxon>Mortierellomycetes</taxon>
        <taxon>Mortierellales</taxon>
        <taxon>Mortierellaceae</taxon>
        <taxon>Mortierella</taxon>
    </lineage>
</organism>
<proteinExistence type="predicted"/>
<dbReference type="Proteomes" id="UP000726737">
    <property type="component" value="Unassembled WGS sequence"/>
</dbReference>
<dbReference type="AlphaFoldDB" id="A0A9P6U2L1"/>
<gene>
    <name evidence="2" type="primary">GAA1</name>
    <name evidence="2" type="ORF">BG011_004468</name>
</gene>
<evidence type="ECO:0000313" key="2">
    <source>
        <dbReference type="EMBL" id="KAG0256499.1"/>
    </source>
</evidence>
<reference evidence="2" key="1">
    <citation type="journal article" date="2020" name="Fungal Divers.">
        <title>Resolving the Mortierellaceae phylogeny through synthesis of multi-gene phylogenetics and phylogenomics.</title>
        <authorList>
            <person name="Vandepol N."/>
            <person name="Liber J."/>
            <person name="Desiro A."/>
            <person name="Na H."/>
            <person name="Kennedy M."/>
            <person name="Barry K."/>
            <person name="Grigoriev I.V."/>
            <person name="Miller A.N."/>
            <person name="O'Donnell K."/>
            <person name="Stajich J.E."/>
            <person name="Bonito G."/>
        </authorList>
    </citation>
    <scope>NUCLEOTIDE SEQUENCE</scope>
    <source>
        <strain evidence="2">KOD948</strain>
    </source>
</reference>
<dbReference type="InterPro" id="IPR007246">
    <property type="entry name" value="Gaa1"/>
</dbReference>
<keyword evidence="1" id="KW-0472">Membrane</keyword>
<dbReference type="Pfam" id="PF04114">
    <property type="entry name" value="Gaa1"/>
    <property type="match status" value="1"/>
</dbReference>
<comment type="caution">
    <text evidence="2">The sequence shown here is derived from an EMBL/GenBank/DDBJ whole genome shotgun (WGS) entry which is preliminary data.</text>
</comment>
<feature type="transmembrane region" description="Helical" evidence="1">
    <location>
        <begin position="479"/>
        <end position="505"/>
    </location>
</feature>
<dbReference type="GO" id="GO:0042765">
    <property type="term" value="C:GPI-anchor transamidase complex"/>
    <property type="evidence" value="ECO:0007669"/>
    <property type="project" value="InterPro"/>
</dbReference>
<dbReference type="EMBL" id="JAAAJA010000295">
    <property type="protein sequence ID" value="KAG0256499.1"/>
    <property type="molecule type" value="Genomic_DNA"/>
</dbReference>